<keyword evidence="1" id="KW-0472">Membrane</keyword>
<feature type="transmembrane region" description="Helical" evidence="1">
    <location>
        <begin position="49"/>
        <end position="69"/>
    </location>
</feature>
<accession>A0AB72Z7A6</accession>
<protein>
    <submittedName>
        <fullName evidence="2">Membrane protein</fullName>
    </submittedName>
</protein>
<feature type="transmembrane region" description="Helical" evidence="1">
    <location>
        <begin position="15"/>
        <end position="37"/>
    </location>
</feature>
<dbReference type="Pfam" id="PF06612">
    <property type="entry name" value="DUF1146"/>
    <property type="match status" value="1"/>
</dbReference>
<sequence length="83" mass="9792">MRSEHMYNIIMESPYVIIISHLLFIVITFWSLQAINYEKFIKKNHVTQARLLFVIISIVLGYTLSNFFLDYLAASKQLINFFG</sequence>
<dbReference type="EMBL" id="AGCN01000036">
    <property type="protein sequence ID" value="EHN60486.1"/>
    <property type="molecule type" value="Genomic_DNA"/>
</dbReference>
<keyword evidence="1" id="KW-0812">Transmembrane</keyword>
<dbReference type="Proteomes" id="UP000003597">
    <property type="component" value="Unassembled WGS sequence"/>
</dbReference>
<evidence type="ECO:0000256" key="1">
    <source>
        <dbReference type="SAM" id="Phobius"/>
    </source>
</evidence>
<evidence type="ECO:0000313" key="2">
    <source>
        <dbReference type="EMBL" id="EHN60486.1"/>
    </source>
</evidence>
<dbReference type="InterPro" id="IPR009526">
    <property type="entry name" value="DUF1146"/>
</dbReference>
<evidence type="ECO:0000313" key="3">
    <source>
        <dbReference type="Proteomes" id="UP000003597"/>
    </source>
</evidence>
<dbReference type="AlphaFoldDB" id="A0AB72Z7A6"/>
<dbReference type="NCBIfam" id="TIGR02327">
    <property type="entry name" value="int_mem_ywzB"/>
    <property type="match status" value="1"/>
</dbReference>
<comment type="caution">
    <text evidence="2">The sequence shown here is derived from an EMBL/GenBank/DDBJ whole genome shotgun (WGS) entry which is preliminary data.</text>
</comment>
<organism evidence="2 3">
    <name type="scientific">Listeria innocua ATCC 33091</name>
    <dbReference type="NCBI Taxonomy" id="1002366"/>
    <lineage>
        <taxon>Bacteria</taxon>
        <taxon>Bacillati</taxon>
        <taxon>Bacillota</taxon>
        <taxon>Bacilli</taxon>
        <taxon>Bacillales</taxon>
        <taxon>Listeriaceae</taxon>
        <taxon>Listeria</taxon>
    </lineage>
</organism>
<keyword evidence="3" id="KW-1185">Reference proteome</keyword>
<name>A0AB72Z7A6_LISIO</name>
<gene>
    <name evidence="2" type="ORF">HMPREF0557_02411</name>
</gene>
<keyword evidence="1" id="KW-1133">Transmembrane helix</keyword>
<reference evidence="2 3" key="1">
    <citation type="submission" date="2011-08" db="EMBL/GenBank/DDBJ databases">
        <authorList>
            <person name="Weinstock G."/>
            <person name="Sodergren E."/>
            <person name="Clifton S."/>
            <person name="Fulton L."/>
            <person name="Fulton B."/>
            <person name="Courtney L."/>
            <person name="Fronick C."/>
            <person name="Harrison M."/>
            <person name="Strong C."/>
            <person name="Farmer C."/>
            <person name="Delahaunty K."/>
            <person name="Markovic C."/>
            <person name="Hall O."/>
            <person name="Minx P."/>
            <person name="Tomlinson C."/>
            <person name="Mitreva M."/>
            <person name="Hou S."/>
            <person name="Chen J."/>
            <person name="Wollam A."/>
            <person name="Pepin K.H."/>
            <person name="Johnson M."/>
            <person name="Bhonagiri V."/>
            <person name="Zhang X."/>
            <person name="Suruliraj S."/>
            <person name="Warren W."/>
            <person name="Chinwalla A."/>
            <person name="Mardis E.R."/>
            <person name="Wilson R.K."/>
        </authorList>
    </citation>
    <scope>NUCLEOTIDE SEQUENCE [LARGE SCALE GENOMIC DNA]</scope>
    <source>
        <strain evidence="2 3">ATCC 33091</strain>
    </source>
</reference>
<proteinExistence type="predicted"/>